<evidence type="ECO:0000313" key="2">
    <source>
        <dbReference type="EMBL" id="SVD00780.1"/>
    </source>
</evidence>
<feature type="compositionally biased region" description="Basic and acidic residues" evidence="1">
    <location>
        <begin position="73"/>
        <end position="95"/>
    </location>
</feature>
<dbReference type="EMBL" id="UINC01123959">
    <property type="protein sequence ID" value="SVD00780.1"/>
    <property type="molecule type" value="Genomic_DNA"/>
</dbReference>
<evidence type="ECO:0000256" key="1">
    <source>
        <dbReference type="SAM" id="MobiDB-lite"/>
    </source>
</evidence>
<accession>A0A382RTI8</accession>
<sequence length="117" mass="13210">VQLFEIVQTSQCVAETRARLEKTGHLADCMGRLTSEEREAGVAFLAGEMRQVCGTSCPSGTRRTRWRRCGRVSRGERRTPEPRSNKRKRDEHVEHPNSVSRTRAAGDSRSRRTGELA</sequence>
<gene>
    <name evidence="2" type="ORF">METZ01_LOCUS353634</name>
</gene>
<protein>
    <submittedName>
        <fullName evidence="2">Uncharacterized protein</fullName>
    </submittedName>
</protein>
<feature type="compositionally biased region" description="Basic residues" evidence="1">
    <location>
        <begin position="62"/>
        <end position="71"/>
    </location>
</feature>
<feature type="non-terminal residue" evidence="2">
    <location>
        <position position="1"/>
    </location>
</feature>
<feature type="region of interest" description="Disordered" evidence="1">
    <location>
        <begin position="56"/>
        <end position="117"/>
    </location>
</feature>
<name>A0A382RTI8_9ZZZZ</name>
<dbReference type="AlphaFoldDB" id="A0A382RTI8"/>
<reference evidence="2" key="1">
    <citation type="submission" date="2018-05" db="EMBL/GenBank/DDBJ databases">
        <authorList>
            <person name="Lanie J.A."/>
            <person name="Ng W.-L."/>
            <person name="Kazmierczak K.M."/>
            <person name="Andrzejewski T.M."/>
            <person name="Davidsen T.M."/>
            <person name="Wayne K.J."/>
            <person name="Tettelin H."/>
            <person name="Glass J.I."/>
            <person name="Rusch D."/>
            <person name="Podicherti R."/>
            <person name="Tsui H.-C.T."/>
            <person name="Winkler M.E."/>
        </authorList>
    </citation>
    <scope>NUCLEOTIDE SEQUENCE</scope>
</reference>
<organism evidence="2">
    <name type="scientific">marine metagenome</name>
    <dbReference type="NCBI Taxonomy" id="408172"/>
    <lineage>
        <taxon>unclassified sequences</taxon>
        <taxon>metagenomes</taxon>
        <taxon>ecological metagenomes</taxon>
    </lineage>
</organism>
<feature type="non-terminal residue" evidence="2">
    <location>
        <position position="117"/>
    </location>
</feature>
<proteinExistence type="predicted"/>
<feature type="compositionally biased region" description="Basic and acidic residues" evidence="1">
    <location>
        <begin position="104"/>
        <end position="117"/>
    </location>
</feature>